<organism evidence="1 2">
    <name type="scientific">Phytophthora citrophthora</name>
    <dbReference type="NCBI Taxonomy" id="4793"/>
    <lineage>
        <taxon>Eukaryota</taxon>
        <taxon>Sar</taxon>
        <taxon>Stramenopiles</taxon>
        <taxon>Oomycota</taxon>
        <taxon>Peronosporomycetes</taxon>
        <taxon>Peronosporales</taxon>
        <taxon>Peronosporaceae</taxon>
        <taxon>Phytophthora</taxon>
    </lineage>
</organism>
<accession>A0AAD9GMK8</accession>
<dbReference type="Proteomes" id="UP001259832">
    <property type="component" value="Unassembled WGS sequence"/>
</dbReference>
<evidence type="ECO:0000313" key="1">
    <source>
        <dbReference type="EMBL" id="KAK1941179.1"/>
    </source>
</evidence>
<keyword evidence="2" id="KW-1185">Reference proteome</keyword>
<name>A0AAD9GMK8_9STRA</name>
<protein>
    <submittedName>
        <fullName evidence="1">Uncharacterized protein</fullName>
    </submittedName>
</protein>
<evidence type="ECO:0000313" key="2">
    <source>
        <dbReference type="Proteomes" id="UP001259832"/>
    </source>
</evidence>
<comment type="caution">
    <text evidence="1">The sequence shown here is derived from an EMBL/GenBank/DDBJ whole genome shotgun (WGS) entry which is preliminary data.</text>
</comment>
<reference evidence="1" key="1">
    <citation type="submission" date="2023-08" db="EMBL/GenBank/DDBJ databases">
        <title>Reference Genome Resource for the Citrus Pathogen Phytophthora citrophthora.</title>
        <authorList>
            <person name="Moller H."/>
            <person name="Coetzee B."/>
            <person name="Rose L.J."/>
            <person name="Van Niekerk J.M."/>
        </authorList>
    </citation>
    <scope>NUCLEOTIDE SEQUENCE</scope>
    <source>
        <strain evidence="1">STE-U-9442</strain>
    </source>
</reference>
<dbReference type="AlphaFoldDB" id="A0AAD9GMK8"/>
<gene>
    <name evidence="1" type="ORF">P3T76_007045</name>
</gene>
<sequence>MESPASAIVDDGFLNEALAILDSLADDHFSLKLEEDSDVTAVAVGDFLDAAIETLNGDGYPEDTLKLATAHGKPTSQPGNQCKGNILLNADAASATQPQGRRRIRMREQLIQLRSVVKKMETHLETLKRPDSSRSEGDMQSEKETLTWRNIALEQFQARREAEFQNAQLRDNLLASIQLSERVKNLLNLQHSVSTATSSPC</sequence>
<dbReference type="EMBL" id="JASMQC010000012">
    <property type="protein sequence ID" value="KAK1941179.1"/>
    <property type="molecule type" value="Genomic_DNA"/>
</dbReference>
<proteinExistence type="predicted"/>